<dbReference type="RefSeq" id="WP_109013493.1">
    <property type="nucleotide sequence ID" value="NZ_BDUD01000007.1"/>
</dbReference>
<protein>
    <submittedName>
        <fullName evidence="1">Uncharacterized protein</fullName>
    </submittedName>
</protein>
<dbReference type="AlphaFoldDB" id="A0A2R5FZC9"/>
<dbReference type="Proteomes" id="UP000245124">
    <property type="component" value="Unassembled WGS sequence"/>
</dbReference>
<evidence type="ECO:0000313" key="2">
    <source>
        <dbReference type="Proteomes" id="UP000245124"/>
    </source>
</evidence>
<sequence length="125" mass="14045">MKTSNPSRGLDLDSPGLFCSSYVTKSELAKILNVARSTLVSWDGIALYRIDGYRQAYPVKTDGSTDRSCPLSPYQSWVLSRIGRVMANLRSVERVKNYIKKYPQEFSQAKFQAQFAQVIQRGTAA</sequence>
<gene>
    <name evidence="1" type="ORF">NIES4072_73470</name>
</gene>
<evidence type="ECO:0000313" key="1">
    <source>
        <dbReference type="EMBL" id="GBG23635.1"/>
    </source>
</evidence>
<reference evidence="1 2" key="1">
    <citation type="submission" date="2017-06" db="EMBL/GenBank/DDBJ databases">
        <title>Genome sequencing of cyanobaciteial culture collection at National Institute for Environmental Studies (NIES).</title>
        <authorList>
            <person name="Hirose Y."/>
            <person name="Shimura Y."/>
            <person name="Fujisawa T."/>
            <person name="Nakamura Y."/>
            <person name="Kawachi M."/>
        </authorList>
    </citation>
    <scope>NUCLEOTIDE SEQUENCE [LARGE SCALE GENOMIC DNA]</scope>
    <source>
        <strain evidence="1 2">NIES-4072</strain>
    </source>
</reference>
<proteinExistence type="predicted"/>
<organism evidence="1 2">
    <name type="scientific">Nostoc commune NIES-4072</name>
    <dbReference type="NCBI Taxonomy" id="2005467"/>
    <lineage>
        <taxon>Bacteria</taxon>
        <taxon>Bacillati</taxon>
        <taxon>Cyanobacteriota</taxon>
        <taxon>Cyanophyceae</taxon>
        <taxon>Nostocales</taxon>
        <taxon>Nostocaceae</taxon>
        <taxon>Nostoc</taxon>
    </lineage>
</organism>
<keyword evidence="2" id="KW-1185">Reference proteome</keyword>
<dbReference type="OrthoDB" id="487989at2"/>
<dbReference type="EMBL" id="BDUD01000007">
    <property type="protein sequence ID" value="GBG23635.1"/>
    <property type="molecule type" value="Genomic_DNA"/>
</dbReference>
<comment type="caution">
    <text evidence="1">The sequence shown here is derived from an EMBL/GenBank/DDBJ whole genome shotgun (WGS) entry which is preliminary data.</text>
</comment>
<name>A0A2R5FZC9_NOSCO</name>
<accession>A0A2R5FZC9</accession>